<keyword evidence="2" id="KW-0813">Transport</keyword>
<feature type="transmembrane region" description="Helical" evidence="7">
    <location>
        <begin position="151"/>
        <end position="176"/>
    </location>
</feature>
<evidence type="ECO:0000256" key="4">
    <source>
        <dbReference type="ARBA" id="ARBA00022692"/>
    </source>
</evidence>
<evidence type="ECO:0000256" key="1">
    <source>
        <dbReference type="ARBA" id="ARBA00004651"/>
    </source>
</evidence>
<reference evidence="9 10" key="1">
    <citation type="submission" date="2016-10" db="EMBL/GenBank/DDBJ databases">
        <title>Comparative genome analysis of multiple Pseudomonas spp. focuses on biocontrol and plant growth promoting traits.</title>
        <authorList>
            <person name="Tao X.-Y."/>
            <person name="Taylor C.G."/>
        </authorList>
    </citation>
    <scope>NUCLEOTIDE SEQUENCE [LARGE SCALE GENOMIC DNA]</scope>
    <source>
        <strain evidence="9 10">48C10</strain>
    </source>
</reference>
<dbReference type="PROSITE" id="PS00216">
    <property type="entry name" value="SUGAR_TRANSPORT_1"/>
    <property type="match status" value="1"/>
</dbReference>
<dbReference type="InterPro" id="IPR036259">
    <property type="entry name" value="MFS_trans_sf"/>
</dbReference>
<gene>
    <name evidence="9" type="ORF">BK663_24600</name>
</gene>
<feature type="transmembrane region" description="Helical" evidence="7">
    <location>
        <begin position="346"/>
        <end position="368"/>
    </location>
</feature>
<evidence type="ECO:0000256" key="5">
    <source>
        <dbReference type="ARBA" id="ARBA00022989"/>
    </source>
</evidence>
<dbReference type="RefSeq" id="WP_123722491.1">
    <property type="nucleotide sequence ID" value="NZ_MOBN01000041.1"/>
</dbReference>
<feature type="transmembrane region" description="Helical" evidence="7">
    <location>
        <begin position="310"/>
        <end position="334"/>
    </location>
</feature>
<keyword evidence="6 7" id="KW-0472">Membrane</keyword>
<dbReference type="PANTHER" id="PTHR23517">
    <property type="entry name" value="RESISTANCE PROTEIN MDTM, PUTATIVE-RELATED-RELATED"/>
    <property type="match status" value="1"/>
</dbReference>
<feature type="transmembrane region" description="Helical" evidence="7">
    <location>
        <begin position="182"/>
        <end position="200"/>
    </location>
</feature>
<keyword evidence="5 7" id="KW-1133">Transmembrane helix</keyword>
<dbReference type="InterPro" id="IPR005829">
    <property type="entry name" value="Sugar_transporter_CS"/>
</dbReference>
<evidence type="ECO:0000259" key="8">
    <source>
        <dbReference type="PROSITE" id="PS50850"/>
    </source>
</evidence>
<dbReference type="EMBL" id="MOBN01000041">
    <property type="protein sequence ID" value="RON22278.1"/>
    <property type="molecule type" value="Genomic_DNA"/>
</dbReference>
<feature type="transmembrane region" description="Helical" evidence="7">
    <location>
        <begin position="221"/>
        <end position="238"/>
    </location>
</feature>
<sequence>MSNAESLAPPIPENLETRQAGALQALILVFTTQLPIMGLLSLIPIIPILFQQFGQHPNAKFLIPLMITAPSVCIALLSPMAGFLADRLGRRRLLLGAVLGYGICGFAPFFLEDLTVIIASRFCLGITEAIIMTVANTLMGDFYSPEPRRKWLAVQSAVGSLSGTALLFLGGLLGGYGWQGPFLLYLLAFPIFALLMFFTWEPVSQREPSGVVGNERFPVRQMGIIASVTLFCAVLYYVEVLQVSQVFHLLGLTSTADIGMAGAIAGLGVPLGAVLFAKLSKQQIHVHVTMVLTLFAIGLIGLGQAGSVPWAVAAAFVAQVGCGMLIPALINWCLGSLSAQYRGRGVGIWTGAFFIGQFVSPFTVTLLASLLGGLTTAIVALGGISLIAVLVVWLIPRNVRRPSTQTT</sequence>
<keyword evidence="4 7" id="KW-0812">Transmembrane</keyword>
<evidence type="ECO:0000313" key="10">
    <source>
        <dbReference type="Proteomes" id="UP000284168"/>
    </source>
</evidence>
<keyword evidence="3" id="KW-1003">Cell membrane</keyword>
<feature type="transmembrane region" description="Helical" evidence="7">
    <location>
        <begin position="93"/>
        <end position="111"/>
    </location>
</feature>
<dbReference type="InterPro" id="IPR050171">
    <property type="entry name" value="MFS_Transporters"/>
</dbReference>
<dbReference type="Pfam" id="PF07690">
    <property type="entry name" value="MFS_1"/>
    <property type="match status" value="1"/>
</dbReference>
<dbReference type="GO" id="GO:0022857">
    <property type="term" value="F:transmembrane transporter activity"/>
    <property type="evidence" value="ECO:0007669"/>
    <property type="project" value="InterPro"/>
</dbReference>
<dbReference type="AlphaFoldDB" id="A0A423I9X5"/>
<accession>A0A423I9X5</accession>
<protein>
    <recommendedName>
        <fullName evidence="8">Major facilitator superfamily (MFS) profile domain-containing protein</fullName>
    </recommendedName>
</protein>
<feature type="transmembrane region" description="Helical" evidence="7">
    <location>
        <begin position="284"/>
        <end position="304"/>
    </location>
</feature>
<evidence type="ECO:0000256" key="2">
    <source>
        <dbReference type="ARBA" id="ARBA00022448"/>
    </source>
</evidence>
<dbReference type="SUPFAM" id="SSF103473">
    <property type="entry name" value="MFS general substrate transporter"/>
    <property type="match status" value="1"/>
</dbReference>
<feature type="transmembrane region" description="Helical" evidence="7">
    <location>
        <begin position="374"/>
        <end position="395"/>
    </location>
</feature>
<proteinExistence type="predicted"/>
<feature type="transmembrane region" description="Helical" evidence="7">
    <location>
        <begin position="117"/>
        <end position="139"/>
    </location>
</feature>
<feature type="transmembrane region" description="Helical" evidence="7">
    <location>
        <begin position="258"/>
        <end position="277"/>
    </location>
</feature>
<dbReference type="InterPro" id="IPR020846">
    <property type="entry name" value="MFS_dom"/>
</dbReference>
<dbReference type="CDD" id="cd17473">
    <property type="entry name" value="MFS_arabinose_efflux_permease_like"/>
    <property type="match status" value="1"/>
</dbReference>
<dbReference type="Gene3D" id="1.20.1250.20">
    <property type="entry name" value="MFS general substrate transporter like domains"/>
    <property type="match status" value="1"/>
</dbReference>
<comment type="subcellular location">
    <subcellularLocation>
        <location evidence="1">Cell membrane</location>
        <topology evidence="1">Multi-pass membrane protein</topology>
    </subcellularLocation>
</comment>
<evidence type="ECO:0000256" key="7">
    <source>
        <dbReference type="SAM" id="Phobius"/>
    </source>
</evidence>
<dbReference type="Proteomes" id="UP000284168">
    <property type="component" value="Unassembled WGS sequence"/>
</dbReference>
<dbReference type="GO" id="GO:0005886">
    <property type="term" value="C:plasma membrane"/>
    <property type="evidence" value="ECO:0007669"/>
    <property type="project" value="UniProtKB-SubCell"/>
</dbReference>
<comment type="caution">
    <text evidence="9">The sequence shown here is derived from an EMBL/GenBank/DDBJ whole genome shotgun (WGS) entry which is preliminary data.</text>
</comment>
<organism evidence="9 10">
    <name type="scientific">Pseudomonas lini</name>
    <dbReference type="NCBI Taxonomy" id="163011"/>
    <lineage>
        <taxon>Bacteria</taxon>
        <taxon>Pseudomonadati</taxon>
        <taxon>Pseudomonadota</taxon>
        <taxon>Gammaproteobacteria</taxon>
        <taxon>Pseudomonadales</taxon>
        <taxon>Pseudomonadaceae</taxon>
        <taxon>Pseudomonas</taxon>
    </lineage>
</organism>
<evidence type="ECO:0000256" key="3">
    <source>
        <dbReference type="ARBA" id="ARBA00022475"/>
    </source>
</evidence>
<dbReference type="PANTHER" id="PTHR23517:SF3">
    <property type="entry name" value="INTEGRAL MEMBRANE TRANSPORT PROTEIN"/>
    <property type="match status" value="1"/>
</dbReference>
<feature type="transmembrane region" description="Helical" evidence="7">
    <location>
        <begin position="25"/>
        <end position="49"/>
    </location>
</feature>
<evidence type="ECO:0000313" key="9">
    <source>
        <dbReference type="EMBL" id="RON22278.1"/>
    </source>
</evidence>
<dbReference type="InterPro" id="IPR011701">
    <property type="entry name" value="MFS"/>
</dbReference>
<feature type="transmembrane region" description="Helical" evidence="7">
    <location>
        <begin position="61"/>
        <end position="81"/>
    </location>
</feature>
<dbReference type="PROSITE" id="PS50850">
    <property type="entry name" value="MFS"/>
    <property type="match status" value="1"/>
</dbReference>
<evidence type="ECO:0000256" key="6">
    <source>
        <dbReference type="ARBA" id="ARBA00023136"/>
    </source>
</evidence>
<feature type="domain" description="Major facilitator superfamily (MFS) profile" evidence="8">
    <location>
        <begin position="24"/>
        <end position="400"/>
    </location>
</feature>
<name>A0A423I9X5_9PSED</name>